<accession>G0TY47</accession>
<sequence>MIRSDDTFSGVRPSVDKNADGGVDGTADDGMVLVLDIGSDNEGNGHSASSGGPRDPTCAGEIHGAGDEGNNSSDAPGTDAVFLSDDVLRFIANKEEAKELGRDAYRRWKNLQRQGRRKHRRHDKVGRKKNKDSGVSQDDGNGGRVSRTARRTKRRRSASLPDTEDITDRLMVEGDGGFDPFSNDGKRVRKTSRRSRAAAAHDAASNEASNGGTKPSDALGNCIPGRTEMKQLNKKNNSTGGRQPRKLTAEARLASVRQLAVELIAKMRNARLDDEVAIKSNRPPLQRILIIKEVDSACRCEALHQFLIENGILQELSTWLYDFSRRELAAYDLRSVALDILLGFAIEGELGTKVLANGDEVLDAFTGMTREHLINTDLGNAVNLLRQDKNEVHENRAKAVRLLERLSRAMTGSSDATPHTYGAYSSALVLSRSGTDRIARDTKTLAWKCQGDSTVAPPFHVVQTGTEAFQRALLQPDPLDPLSYLRAAPWRPPKVSVVNIGDDA</sequence>
<feature type="compositionally biased region" description="Basic residues" evidence="1">
    <location>
        <begin position="147"/>
        <end position="157"/>
    </location>
</feature>
<feature type="compositionally biased region" description="Basic residues" evidence="1">
    <location>
        <begin position="187"/>
        <end position="196"/>
    </location>
</feature>
<dbReference type="PANTHER" id="PTHR46010">
    <property type="entry name" value="PROTEIN IWS1 HOMOLOG"/>
    <property type="match status" value="1"/>
</dbReference>
<organism evidence="2">
    <name type="scientific">Trypanosoma vivax (strain Y486)</name>
    <dbReference type="NCBI Taxonomy" id="1055687"/>
    <lineage>
        <taxon>Eukaryota</taxon>
        <taxon>Discoba</taxon>
        <taxon>Euglenozoa</taxon>
        <taxon>Kinetoplastea</taxon>
        <taxon>Metakinetoplastina</taxon>
        <taxon>Trypanosomatida</taxon>
        <taxon>Trypanosomatidae</taxon>
        <taxon>Trypanosoma</taxon>
        <taxon>Duttonella</taxon>
    </lineage>
</organism>
<feature type="compositionally biased region" description="Low complexity" evidence="1">
    <location>
        <begin position="197"/>
        <end position="209"/>
    </location>
</feature>
<feature type="compositionally biased region" description="Polar residues" evidence="1">
    <location>
        <begin position="41"/>
        <end position="50"/>
    </location>
</feature>
<protein>
    <recommendedName>
        <fullName evidence="3">TFIIS N-terminal domain-containing protein</fullName>
    </recommendedName>
</protein>
<dbReference type="GO" id="GO:0016973">
    <property type="term" value="P:poly(A)+ mRNA export from nucleus"/>
    <property type="evidence" value="ECO:0007669"/>
    <property type="project" value="TreeGrafter"/>
</dbReference>
<reference evidence="2" key="1">
    <citation type="journal article" date="2012" name="Proc. Natl. Acad. Sci. U.S.A.">
        <title>Antigenic diversity is generated by distinct evolutionary mechanisms in African trypanosome species.</title>
        <authorList>
            <person name="Jackson A.P."/>
            <person name="Berry A."/>
            <person name="Aslett M."/>
            <person name="Allison H.C."/>
            <person name="Burton P."/>
            <person name="Vavrova-Anderson J."/>
            <person name="Brown R."/>
            <person name="Browne H."/>
            <person name="Corton N."/>
            <person name="Hauser H."/>
            <person name="Gamble J."/>
            <person name="Gilderthorp R."/>
            <person name="Marcello L."/>
            <person name="McQuillan J."/>
            <person name="Otto T.D."/>
            <person name="Quail M.A."/>
            <person name="Sanders M.J."/>
            <person name="van Tonder A."/>
            <person name="Ginger M.L."/>
            <person name="Field M.C."/>
            <person name="Barry J.D."/>
            <person name="Hertz-Fowler C."/>
            <person name="Berriman M."/>
        </authorList>
    </citation>
    <scope>NUCLEOTIDE SEQUENCE</scope>
    <source>
        <strain evidence="2">Y486</strain>
    </source>
</reference>
<evidence type="ECO:0000256" key="1">
    <source>
        <dbReference type="SAM" id="MobiDB-lite"/>
    </source>
</evidence>
<dbReference type="Gene3D" id="1.20.930.10">
    <property type="entry name" value="Conserved domain common to transcription factors TFIIS, elongin A, CRSP70"/>
    <property type="match status" value="1"/>
</dbReference>
<feature type="compositionally biased region" description="Basic residues" evidence="1">
    <location>
        <begin position="110"/>
        <end position="130"/>
    </location>
</feature>
<dbReference type="InterPro" id="IPR051037">
    <property type="entry name" value="RNAPII_TF_IWS1"/>
</dbReference>
<evidence type="ECO:0008006" key="3">
    <source>
        <dbReference type="Google" id="ProtNLM"/>
    </source>
</evidence>
<feature type="region of interest" description="Disordered" evidence="1">
    <location>
        <begin position="1"/>
        <end position="78"/>
    </location>
</feature>
<dbReference type="PANTHER" id="PTHR46010:SF1">
    <property type="entry name" value="PROTEIN IWS1 HOMOLOG"/>
    <property type="match status" value="1"/>
</dbReference>
<dbReference type="VEuPathDB" id="TriTrypDB:TvY486_0702290"/>
<dbReference type="GO" id="GO:0005634">
    <property type="term" value="C:nucleus"/>
    <property type="evidence" value="ECO:0007669"/>
    <property type="project" value="TreeGrafter"/>
</dbReference>
<dbReference type="AlphaFoldDB" id="G0TY47"/>
<name>G0TY47_TRYVY</name>
<dbReference type="EMBL" id="HE573023">
    <property type="protein sequence ID" value="CCC48892.1"/>
    <property type="molecule type" value="Genomic_DNA"/>
</dbReference>
<evidence type="ECO:0000313" key="2">
    <source>
        <dbReference type="EMBL" id="CCC48892.1"/>
    </source>
</evidence>
<proteinExistence type="predicted"/>
<feature type="region of interest" description="Disordered" evidence="1">
    <location>
        <begin position="110"/>
        <end position="245"/>
    </location>
</feature>
<dbReference type="InterPro" id="IPR035441">
    <property type="entry name" value="TFIIS/LEDGF_dom_sf"/>
</dbReference>
<gene>
    <name evidence="2" type="ORF">TVY486_0702290</name>
</gene>